<feature type="chain" id="PRO_5041260263" evidence="2">
    <location>
        <begin position="21"/>
        <end position="286"/>
    </location>
</feature>
<evidence type="ECO:0000313" key="5">
    <source>
        <dbReference type="Proteomes" id="UP001163104"/>
    </source>
</evidence>
<dbReference type="AlphaFoldDB" id="A0AA46PS47"/>
<feature type="region of interest" description="Disordered" evidence="1">
    <location>
        <begin position="30"/>
        <end position="55"/>
    </location>
</feature>
<dbReference type="NCBIfam" id="TIGR02909">
    <property type="entry name" value="spore_YkwD"/>
    <property type="match status" value="1"/>
</dbReference>
<keyword evidence="2" id="KW-0732">Signal</keyword>
<dbReference type="InterPro" id="IPR014044">
    <property type="entry name" value="CAP_dom"/>
</dbReference>
<dbReference type="PROSITE" id="PS51257">
    <property type="entry name" value="PROKAR_LIPOPROTEIN"/>
    <property type="match status" value="1"/>
</dbReference>
<dbReference type="Gene3D" id="3.40.33.10">
    <property type="entry name" value="CAP"/>
    <property type="match status" value="1"/>
</dbReference>
<dbReference type="SUPFAM" id="SSF55797">
    <property type="entry name" value="PR-1-like"/>
    <property type="match status" value="1"/>
</dbReference>
<feature type="compositionally biased region" description="Low complexity" evidence="1">
    <location>
        <begin position="119"/>
        <end position="135"/>
    </location>
</feature>
<dbReference type="PANTHER" id="PTHR31157">
    <property type="entry name" value="SCP DOMAIN-CONTAINING PROTEIN"/>
    <property type="match status" value="1"/>
</dbReference>
<feature type="compositionally biased region" description="Polar residues" evidence="1">
    <location>
        <begin position="71"/>
        <end position="85"/>
    </location>
</feature>
<gene>
    <name evidence="4" type="ORF">OD459_02370</name>
</gene>
<dbReference type="Pfam" id="PF00188">
    <property type="entry name" value="CAP"/>
    <property type="match status" value="1"/>
</dbReference>
<feature type="signal peptide" evidence="2">
    <location>
        <begin position="1"/>
        <end position="20"/>
    </location>
</feature>
<protein>
    <submittedName>
        <fullName evidence="4">CAP domain-containing protein</fullName>
    </submittedName>
</protein>
<accession>A0AA46PS47</accession>
<sequence length="286" mass="31299">MLLKKNFLLGVFLILTLAACNNTQQGMDTGELTGDDLKEISQPNNVNVDRERRGAAPLELQKVNNGYLTIDPNSYSTATPSQDFPHSQLADDGGMPLYQFGEDNQQNQGMEGGQAEGRQFAQPFGQEGQQPQAPAQTPPQEGPGQAPQGQGEQAPAAENDDINNFESKVIQLTNTEREKNGLNALQSDKPLSGVAQAKSNDMQQKNYFSHTSPTYGSPFDMMRDFGVNYSTAGENIAMGQQTPEQVVQAWMESEGHRKNILNGTFTHIGVGYTNDGSYWTQMFIAK</sequence>
<dbReference type="Proteomes" id="UP001163104">
    <property type="component" value="Chromosome"/>
</dbReference>
<dbReference type="InterPro" id="IPR035940">
    <property type="entry name" value="CAP_sf"/>
</dbReference>
<evidence type="ECO:0000259" key="3">
    <source>
        <dbReference type="Pfam" id="PF00188"/>
    </source>
</evidence>
<dbReference type="CDD" id="cd05379">
    <property type="entry name" value="CAP_bacterial"/>
    <property type="match status" value="1"/>
</dbReference>
<evidence type="ECO:0000256" key="1">
    <source>
        <dbReference type="SAM" id="MobiDB-lite"/>
    </source>
</evidence>
<feature type="domain" description="SCP" evidence="3">
    <location>
        <begin position="171"/>
        <end position="283"/>
    </location>
</feature>
<dbReference type="InterPro" id="IPR014258">
    <property type="entry name" value="CAP_domain_YkwD-like"/>
</dbReference>
<organism evidence="4 5">
    <name type="scientific">Cytobacillus firmus</name>
    <name type="common">Bacillus firmus</name>
    <dbReference type="NCBI Taxonomy" id="1399"/>
    <lineage>
        <taxon>Bacteria</taxon>
        <taxon>Bacillati</taxon>
        <taxon>Bacillota</taxon>
        <taxon>Bacilli</taxon>
        <taxon>Bacillales</taxon>
        <taxon>Bacillaceae</taxon>
        <taxon>Cytobacillus</taxon>
    </lineage>
</organism>
<dbReference type="EMBL" id="CP107027">
    <property type="protein sequence ID" value="UYG95892.1"/>
    <property type="molecule type" value="Genomic_DNA"/>
</dbReference>
<feature type="compositionally biased region" description="Low complexity" evidence="1">
    <location>
        <begin position="142"/>
        <end position="157"/>
    </location>
</feature>
<dbReference type="RefSeq" id="WP_053071405.1">
    <property type="nucleotide sequence ID" value="NZ_CP107027.1"/>
</dbReference>
<feature type="region of interest" description="Disordered" evidence="1">
    <location>
        <begin position="71"/>
        <end position="161"/>
    </location>
</feature>
<evidence type="ECO:0000313" key="4">
    <source>
        <dbReference type="EMBL" id="UYG95892.1"/>
    </source>
</evidence>
<proteinExistence type="predicted"/>
<evidence type="ECO:0000256" key="2">
    <source>
        <dbReference type="SAM" id="SignalP"/>
    </source>
</evidence>
<dbReference type="PANTHER" id="PTHR31157:SF1">
    <property type="entry name" value="SCP DOMAIN-CONTAINING PROTEIN"/>
    <property type="match status" value="1"/>
</dbReference>
<reference evidence="4" key="1">
    <citation type="submission" date="2022-10" db="EMBL/GenBank/DDBJ databases">
        <title>Mechanism of multi-heavy metal repair in Cytobacillus Firmus M7.</title>
        <authorList>
            <person name="Li X."/>
            <person name="Yu C."/>
        </authorList>
    </citation>
    <scope>NUCLEOTIDE SEQUENCE</scope>
    <source>
        <strain evidence="4">M7</strain>
    </source>
</reference>
<name>A0AA46PS47_CYTFI</name>